<organism evidence="4">
    <name type="scientific">Deinococcus sp. VB142</name>
    <dbReference type="NCBI Taxonomy" id="3112952"/>
    <lineage>
        <taxon>Bacteria</taxon>
        <taxon>Thermotogati</taxon>
        <taxon>Deinococcota</taxon>
        <taxon>Deinococci</taxon>
        <taxon>Deinococcales</taxon>
        <taxon>Deinococcaceae</taxon>
        <taxon>Deinococcus</taxon>
    </lineage>
</organism>
<dbReference type="InterPro" id="IPR050273">
    <property type="entry name" value="GppA/Ppx_hydrolase"/>
</dbReference>
<protein>
    <submittedName>
        <fullName evidence="4">Ppx/GppA phosphatase family protein</fullName>
    </submittedName>
</protein>
<sequence length="506" mass="54299">MRVAVADVGTNSSHLLIAEALPGQAAGFRVIDALKDRTRLGECLNERGELTPEGEDRLASALTRFRELAAGAGVADVRVYATSALREAPNGAEVAERVRARTGLYPAVISGQREGELTYLGVMHAVELGEDNVLLDLGGGSLEFVRGDRTGPHDVLSLPLGAIRMTRAFPEKSVGGKSGARATAEAVAAHVGESLHPERERFAARPGTRFFLSSGTAEAAAEAIAQARGDLGNGVNGTRLTLDELGDLLNQMTRLRPQQRARVPGMERRADTILAALSVLHAALELLGASEVVVSEGALREGMLVEELRQFQSFSSGLSTRQRSVLATAERFGVNLSHAGQVAELSRQLFDALVAAGQEFDPEARSLLTAAAMLHESGQMVNQSSHHKHSAYLIRHAGLRGFGPHDIELMAQIARYHRRSLPKPSHTEFVALGSEDRALVARLAAILRVADGLDRAHTGLVQVVSLRQNPDWQLRVRGVTPLDLAGVTEKGDLWRREFGALSVTEV</sequence>
<name>A0AAU6Q649_9DEIO</name>
<feature type="domain" description="Ppx/GppA phosphatase C-terminal" evidence="3">
    <location>
        <begin position="321"/>
        <end position="459"/>
    </location>
</feature>
<dbReference type="InterPro" id="IPR030673">
    <property type="entry name" value="PyroPPase_GppA_Ppx"/>
</dbReference>
<reference evidence="4" key="1">
    <citation type="submission" date="2024-03" db="EMBL/GenBank/DDBJ databases">
        <title>Deinococcus weizhi sp. nov., isolated from human skin.</title>
        <authorList>
            <person name="Wei Z."/>
            <person name="Tian F."/>
            <person name="Yang C."/>
            <person name="Xin L.T."/>
            <person name="Wen Z.J."/>
            <person name="Lan K.C."/>
            <person name="Yu L."/>
            <person name="Zhe W."/>
            <person name="Dan F.D."/>
            <person name="Jun W."/>
            <person name="Rui Z."/>
            <person name="Yong X.J."/>
            <person name="Ting Y."/>
            <person name="Wei X."/>
            <person name="Xu Z.G."/>
            <person name="Xin Z."/>
            <person name="Dong F.G."/>
            <person name="Ni X.M."/>
            <person name="Zheng M.G."/>
            <person name="Chun Y."/>
            <person name="Qian W.X."/>
        </authorList>
    </citation>
    <scope>NUCLEOTIDE SEQUENCE</scope>
    <source>
        <strain evidence="4">VB142</strain>
    </source>
</reference>
<dbReference type="AlphaFoldDB" id="A0AAU6Q649"/>
<feature type="domain" description="Ppx/GppA phosphatase N-terminal" evidence="2">
    <location>
        <begin position="27"/>
        <end position="310"/>
    </location>
</feature>
<dbReference type="Pfam" id="PF02541">
    <property type="entry name" value="Ppx-GppA"/>
    <property type="match status" value="1"/>
</dbReference>
<evidence type="ECO:0000259" key="3">
    <source>
        <dbReference type="Pfam" id="PF21447"/>
    </source>
</evidence>
<dbReference type="SUPFAM" id="SSF53067">
    <property type="entry name" value="Actin-like ATPase domain"/>
    <property type="match status" value="2"/>
</dbReference>
<keyword evidence="1" id="KW-0378">Hydrolase</keyword>
<dbReference type="InterPro" id="IPR003695">
    <property type="entry name" value="Ppx_GppA_N"/>
</dbReference>
<dbReference type="CDD" id="cd24006">
    <property type="entry name" value="ASKHA_NBD_PPX_GppA"/>
    <property type="match status" value="1"/>
</dbReference>
<dbReference type="Gene3D" id="3.30.420.40">
    <property type="match status" value="1"/>
</dbReference>
<dbReference type="SUPFAM" id="SSF109604">
    <property type="entry name" value="HD-domain/PDEase-like"/>
    <property type="match status" value="1"/>
</dbReference>
<gene>
    <name evidence="4" type="ORF">WDJ50_16960</name>
</gene>
<dbReference type="InterPro" id="IPR043129">
    <property type="entry name" value="ATPase_NBD"/>
</dbReference>
<evidence type="ECO:0000313" key="4">
    <source>
        <dbReference type="EMBL" id="WYF46110.1"/>
    </source>
</evidence>
<evidence type="ECO:0000259" key="2">
    <source>
        <dbReference type="Pfam" id="PF02541"/>
    </source>
</evidence>
<dbReference type="GO" id="GO:0016462">
    <property type="term" value="F:pyrophosphatase activity"/>
    <property type="evidence" value="ECO:0007669"/>
    <property type="project" value="TreeGrafter"/>
</dbReference>
<dbReference type="PANTHER" id="PTHR30005:SF0">
    <property type="entry name" value="RETROGRADE REGULATION PROTEIN 2"/>
    <property type="match status" value="1"/>
</dbReference>
<dbReference type="PIRSF" id="PIRSF001267">
    <property type="entry name" value="Pyrophosphatase_GppA_Ppx"/>
    <property type="match status" value="1"/>
</dbReference>
<evidence type="ECO:0000256" key="1">
    <source>
        <dbReference type="ARBA" id="ARBA00022801"/>
    </source>
</evidence>
<dbReference type="EMBL" id="CP149783">
    <property type="protein sequence ID" value="WYF46110.1"/>
    <property type="molecule type" value="Genomic_DNA"/>
</dbReference>
<dbReference type="Pfam" id="PF21447">
    <property type="entry name" value="Ppx-GppA_III"/>
    <property type="match status" value="1"/>
</dbReference>
<dbReference type="Gene3D" id="1.10.3210.10">
    <property type="entry name" value="Hypothetical protein af1432"/>
    <property type="match status" value="1"/>
</dbReference>
<accession>A0AAU6Q649</accession>
<dbReference type="RefSeq" id="WP_339097533.1">
    <property type="nucleotide sequence ID" value="NZ_CP149783.1"/>
</dbReference>
<proteinExistence type="predicted"/>
<dbReference type="InterPro" id="IPR048950">
    <property type="entry name" value="Ppx_GppA_C"/>
</dbReference>
<dbReference type="PANTHER" id="PTHR30005">
    <property type="entry name" value="EXOPOLYPHOSPHATASE"/>
    <property type="match status" value="1"/>
</dbReference>
<dbReference type="Gene3D" id="3.30.420.150">
    <property type="entry name" value="Exopolyphosphatase. Domain 2"/>
    <property type="match status" value="1"/>
</dbReference>